<protein>
    <submittedName>
        <fullName evidence="3">Uncharacterized protein</fullName>
    </submittedName>
</protein>
<gene>
    <name evidence="3" type="ORF">CPB84DRAFT_1749896</name>
</gene>
<feature type="signal peptide" evidence="2">
    <location>
        <begin position="1"/>
        <end position="24"/>
    </location>
</feature>
<evidence type="ECO:0000256" key="2">
    <source>
        <dbReference type="SAM" id="SignalP"/>
    </source>
</evidence>
<organism evidence="3 4">
    <name type="scientific">Gymnopilus junonius</name>
    <name type="common">Spectacular rustgill mushroom</name>
    <name type="synonym">Gymnopilus spectabilis subsp. junonius</name>
    <dbReference type="NCBI Taxonomy" id="109634"/>
    <lineage>
        <taxon>Eukaryota</taxon>
        <taxon>Fungi</taxon>
        <taxon>Dikarya</taxon>
        <taxon>Basidiomycota</taxon>
        <taxon>Agaricomycotina</taxon>
        <taxon>Agaricomycetes</taxon>
        <taxon>Agaricomycetidae</taxon>
        <taxon>Agaricales</taxon>
        <taxon>Agaricineae</taxon>
        <taxon>Hymenogastraceae</taxon>
        <taxon>Gymnopilus</taxon>
    </lineage>
</organism>
<dbReference type="AlphaFoldDB" id="A0A9P5NHI7"/>
<dbReference type="Proteomes" id="UP000724874">
    <property type="component" value="Unassembled WGS sequence"/>
</dbReference>
<proteinExistence type="predicted"/>
<evidence type="ECO:0000256" key="1">
    <source>
        <dbReference type="SAM" id="MobiDB-lite"/>
    </source>
</evidence>
<evidence type="ECO:0000313" key="4">
    <source>
        <dbReference type="Proteomes" id="UP000724874"/>
    </source>
</evidence>
<keyword evidence="2" id="KW-0732">Signal</keyword>
<comment type="caution">
    <text evidence="3">The sequence shown here is derived from an EMBL/GenBank/DDBJ whole genome shotgun (WGS) entry which is preliminary data.</text>
</comment>
<name>A0A9P5NHI7_GYMJU</name>
<sequence length="314" mass="36063">MKSFNVLTSYVALTIVLLDAGVQASPIGSQISTDNSVIISRREPILPGIDRLSEEGRLLIREPQYDYDGYGTYYGELDDPADPDNDHFRGEVDHFCHHHHCHRYPYFARSENTEGALDRRDSVDKSVVDNQEQGNYGRHHRNIYYGRDNVDTNTAINTLSQDKREGGYHVFHHHKYHTNYHREDADFNNALGPLSLSKREEGYLGHHHHHHPHHRHYRREGGAEIDGSSHNWKNLEEVDMARDEAAEDVGDIDQYGWHHHHHKYHRETVVDTNNNHEGRNGPQKKETAEEIKEGVAHAVDTGIKSVSGFLGLDI</sequence>
<keyword evidence="4" id="KW-1185">Reference proteome</keyword>
<feature type="region of interest" description="Disordered" evidence="1">
    <location>
        <begin position="204"/>
        <end position="229"/>
    </location>
</feature>
<feature type="region of interest" description="Disordered" evidence="1">
    <location>
        <begin position="267"/>
        <end position="288"/>
    </location>
</feature>
<feature type="chain" id="PRO_5040236468" evidence="2">
    <location>
        <begin position="25"/>
        <end position="314"/>
    </location>
</feature>
<feature type="compositionally biased region" description="Basic residues" evidence="1">
    <location>
        <begin position="205"/>
        <end position="218"/>
    </location>
</feature>
<accession>A0A9P5NHI7</accession>
<dbReference type="EMBL" id="JADNYJ010000094">
    <property type="protein sequence ID" value="KAF8886701.1"/>
    <property type="molecule type" value="Genomic_DNA"/>
</dbReference>
<evidence type="ECO:0000313" key="3">
    <source>
        <dbReference type="EMBL" id="KAF8886701.1"/>
    </source>
</evidence>
<reference evidence="3" key="1">
    <citation type="submission" date="2020-11" db="EMBL/GenBank/DDBJ databases">
        <authorList>
            <consortium name="DOE Joint Genome Institute"/>
            <person name="Ahrendt S."/>
            <person name="Riley R."/>
            <person name="Andreopoulos W."/>
            <person name="LaButti K."/>
            <person name="Pangilinan J."/>
            <person name="Ruiz-duenas F.J."/>
            <person name="Barrasa J.M."/>
            <person name="Sanchez-Garcia M."/>
            <person name="Camarero S."/>
            <person name="Miyauchi S."/>
            <person name="Serrano A."/>
            <person name="Linde D."/>
            <person name="Babiker R."/>
            <person name="Drula E."/>
            <person name="Ayuso-Fernandez I."/>
            <person name="Pacheco R."/>
            <person name="Padilla G."/>
            <person name="Ferreira P."/>
            <person name="Barriuso J."/>
            <person name="Kellner H."/>
            <person name="Castanera R."/>
            <person name="Alfaro M."/>
            <person name="Ramirez L."/>
            <person name="Pisabarro A.G."/>
            <person name="Kuo A."/>
            <person name="Tritt A."/>
            <person name="Lipzen A."/>
            <person name="He G."/>
            <person name="Yan M."/>
            <person name="Ng V."/>
            <person name="Cullen D."/>
            <person name="Martin F."/>
            <person name="Rosso M.-N."/>
            <person name="Henrissat B."/>
            <person name="Hibbett D."/>
            <person name="Martinez A.T."/>
            <person name="Grigoriev I.V."/>
        </authorList>
    </citation>
    <scope>NUCLEOTIDE SEQUENCE</scope>
    <source>
        <strain evidence="3">AH 44721</strain>
    </source>
</reference>